<dbReference type="EMBL" id="QRYT01000036">
    <property type="protein sequence ID" value="RGV06781.1"/>
    <property type="molecule type" value="Genomic_DNA"/>
</dbReference>
<evidence type="ECO:0000313" key="1">
    <source>
        <dbReference type="EMBL" id="RGV06781.1"/>
    </source>
</evidence>
<accession>A0A3E5F7L0</accession>
<evidence type="ECO:0000313" key="2">
    <source>
        <dbReference type="Proteomes" id="UP000285379"/>
    </source>
</evidence>
<dbReference type="AlphaFoldDB" id="A0A3E5F7L0"/>
<comment type="caution">
    <text evidence="1">The sequence shown here is derived from an EMBL/GenBank/DDBJ whole genome shotgun (WGS) entry which is preliminary data.</text>
</comment>
<dbReference type="Proteomes" id="UP000285379">
    <property type="component" value="Unassembled WGS sequence"/>
</dbReference>
<organism evidence="1 2">
    <name type="scientific">Phocaeicola vulgatus</name>
    <name type="common">Bacteroides vulgatus</name>
    <dbReference type="NCBI Taxonomy" id="821"/>
    <lineage>
        <taxon>Bacteria</taxon>
        <taxon>Pseudomonadati</taxon>
        <taxon>Bacteroidota</taxon>
        <taxon>Bacteroidia</taxon>
        <taxon>Bacteroidales</taxon>
        <taxon>Bacteroidaceae</taxon>
        <taxon>Phocaeicola</taxon>
    </lineage>
</organism>
<proteinExistence type="predicted"/>
<sequence length="74" mass="8361">MKANKLIYTEIKRRGSEPSLSAGKNYKTKKIPCKLILYGGFLFLVHSKNKHIFSLESSGYLYPHALTVCIMGLL</sequence>
<name>A0A3E5F7L0_PHOVU</name>
<reference evidence="1 2" key="1">
    <citation type="submission" date="2018-08" db="EMBL/GenBank/DDBJ databases">
        <title>A genome reference for cultivated species of the human gut microbiota.</title>
        <authorList>
            <person name="Zou Y."/>
            <person name="Xue W."/>
            <person name="Luo G."/>
        </authorList>
    </citation>
    <scope>NUCLEOTIDE SEQUENCE [LARGE SCALE GENOMIC DNA]</scope>
    <source>
        <strain evidence="1 2">AF14-8</strain>
    </source>
</reference>
<protein>
    <submittedName>
        <fullName evidence="1">Uncharacterized protein</fullName>
    </submittedName>
</protein>
<gene>
    <name evidence="1" type="ORF">DWW27_14605</name>
</gene>